<keyword evidence="4 8" id="KW-1003">Cell membrane</keyword>
<keyword evidence="3" id="KW-0813">Transport</keyword>
<keyword evidence="6 8" id="KW-1133">Transmembrane helix</keyword>
<feature type="transmembrane region" description="Helical" evidence="8">
    <location>
        <begin position="186"/>
        <end position="208"/>
    </location>
</feature>
<evidence type="ECO:0000256" key="4">
    <source>
        <dbReference type="ARBA" id="ARBA00022475"/>
    </source>
</evidence>
<feature type="transmembrane region" description="Helical" evidence="8">
    <location>
        <begin position="228"/>
        <end position="249"/>
    </location>
</feature>
<evidence type="ECO:0000256" key="3">
    <source>
        <dbReference type="ARBA" id="ARBA00022448"/>
    </source>
</evidence>
<sequence length="251" mass="25852">MTIDWIYPALTATAAVAGFVDAVAGGGGLITVPALIYAGLPPAMVLGTNKLQSSCGTALATFKYHRAGLFQLRPNLVPVAAVLAGAALGAWAVQRMDAGVLKLIVPLMLIAIALYTLVSPKMHDHAGEPRIGAKAYLPIAGGIGFYDGFFGPGTGQFFAITQVSLRGMGLTSATGLTKLFNLTSNVASLVVFAFGGKILYTLGLCMALGSMSGAWAGSHMATKLGARVIRPLLVVVSLALTAKLVWGWFAG</sequence>
<organism evidence="9 10">
    <name type="scientific">Novosphingobium umbonatum</name>
    <dbReference type="NCBI Taxonomy" id="1908524"/>
    <lineage>
        <taxon>Bacteria</taxon>
        <taxon>Pseudomonadati</taxon>
        <taxon>Pseudomonadota</taxon>
        <taxon>Alphaproteobacteria</taxon>
        <taxon>Sphingomonadales</taxon>
        <taxon>Sphingomonadaceae</taxon>
        <taxon>Novosphingobium</taxon>
    </lineage>
</organism>
<comment type="similarity">
    <text evidence="2 8">Belongs to the 4-toluene sulfonate uptake permease (TSUP) (TC 2.A.102) family.</text>
</comment>
<accession>A0A3S3TQC7</accession>
<gene>
    <name evidence="9" type="ORF">EOE18_04865</name>
</gene>
<dbReference type="EMBL" id="SACO01000003">
    <property type="protein sequence ID" value="RVU06176.1"/>
    <property type="molecule type" value="Genomic_DNA"/>
</dbReference>
<feature type="transmembrane region" description="Helical" evidence="8">
    <location>
        <begin position="76"/>
        <end position="93"/>
    </location>
</feature>
<dbReference type="Pfam" id="PF01925">
    <property type="entry name" value="TauE"/>
    <property type="match status" value="1"/>
</dbReference>
<evidence type="ECO:0000256" key="6">
    <source>
        <dbReference type="ARBA" id="ARBA00022989"/>
    </source>
</evidence>
<protein>
    <recommendedName>
        <fullName evidence="8">Probable membrane transporter protein</fullName>
    </recommendedName>
</protein>
<comment type="caution">
    <text evidence="9">The sequence shown here is derived from an EMBL/GenBank/DDBJ whole genome shotgun (WGS) entry which is preliminary data.</text>
</comment>
<evidence type="ECO:0000313" key="9">
    <source>
        <dbReference type="EMBL" id="RVU06176.1"/>
    </source>
</evidence>
<evidence type="ECO:0000256" key="5">
    <source>
        <dbReference type="ARBA" id="ARBA00022692"/>
    </source>
</evidence>
<keyword evidence="10" id="KW-1185">Reference proteome</keyword>
<dbReference type="InterPro" id="IPR052017">
    <property type="entry name" value="TSUP"/>
</dbReference>
<reference evidence="9 10" key="1">
    <citation type="submission" date="2019-01" db="EMBL/GenBank/DDBJ databases">
        <authorList>
            <person name="Chen W.-M."/>
        </authorList>
    </citation>
    <scope>NUCLEOTIDE SEQUENCE [LARGE SCALE GENOMIC DNA]</scope>
    <source>
        <strain evidence="9 10">FSY-9</strain>
    </source>
</reference>
<dbReference type="InterPro" id="IPR002781">
    <property type="entry name" value="TM_pro_TauE-like"/>
</dbReference>
<evidence type="ECO:0000256" key="8">
    <source>
        <dbReference type="RuleBase" id="RU363041"/>
    </source>
</evidence>
<name>A0A3S3TQC7_9SPHN</name>
<evidence type="ECO:0000256" key="1">
    <source>
        <dbReference type="ARBA" id="ARBA00004651"/>
    </source>
</evidence>
<dbReference type="AlphaFoldDB" id="A0A3S3TQC7"/>
<evidence type="ECO:0000256" key="7">
    <source>
        <dbReference type="ARBA" id="ARBA00023136"/>
    </source>
</evidence>
<proteinExistence type="inferred from homology"/>
<evidence type="ECO:0000313" key="10">
    <source>
        <dbReference type="Proteomes" id="UP000282837"/>
    </source>
</evidence>
<dbReference type="GO" id="GO:0005886">
    <property type="term" value="C:plasma membrane"/>
    <property type="evidence" value="ECO:0007669"/>
    <property type="project" value="UniProtKB-SubCell"/>
</dbReference>
<keyword evidence="7 8" id="KW-0472">Membrane</keyword>
<comment type="subcellular location">
    <subcellularLocation>
        <location evidence="1 8">Cell membrane</location>
        <topology evidence="1 8">Multi-pass membrane protein</topology>
    </subcellularLocation>
</comment>
<dbReference type="OrthoDB" id="554695at2"/>
<dbReference type="RefSeq" id="WP_127706813.1">
    <property type="nucleotide sequence ID" value="NZ_SACO01000003.1"/>
</dbReference>
<evidence type="ECO:0000256" key="2">
    <source>
        <dbReference type="ARBA" id="ARBA00009142"/>
    </source>
</evidence>
<dbReference type="PANTHER" id="PTHR30269">
    <property type="entry name" value="TRANSMEMBRANE PROTEIN YFCA"/>
    <property type="match status" value="1"/>
</dbReference>
<dbReference type="PANTHER" id="PTHR30269:SF25">
    <property type="entry name" value="MEMBRANE TRANSPORTER PROTEIN-RELATED"/>
    <property type="match status" value="1"/>
</dbReference>
<keyword evidence="5 8" id="KW-0812">Transmembrane</keyword>
<dbReference type="Proteomes" id="UP000282837">
    <property type="component" value="Unassembled WGS sequence"/>
</dbReference>
<feature type="transmembrane region" description="Helical" evidence="8">
    <location>
        <begin position="100"/>
        <end position="118"/>
    </location>
</feature>